<dbReference type="AlphaFoldDB" id="A0A7G5GW19"/>
<dbReference type="Proteomes" id="UP000515369">
    <property type="component" value="Chromosome"/>
</dbReference>
<dbReference type="KEGG" id="sfol:H3H32_35155"/>
<protein>
    <submittedName>
        <fullName evidence="1">Uncharacterized protein</fullName>
    </submittedName>
</protein>
<accession>A0A7G5GW19</accession>
<keyword evidence="2" id="KW-1185">Reference proteome</keyword>
<proteinExistence type="predicted"/>
<sequence length="50" mass="5401">MTCQNYDKPKGPIDENLQGADLTLQMEGIALKVAEMKNANPVVIPGLAFI</sequence>
<evidence type="ECO:0000313" key="1">
    <source>
        <dbReference type="EMBL" id="QMW03061.1"/>
    </source>
</evidence>
<dbReference type="EMBL" id="CP059732">
    <property type="protein sequence ID" value="QMW03061.1"/>
    <property type="molecule type" value="Genomic_DNA"/>
</dbReference>
<gene>
    <name evidence="1" type="ORF">H3H32_35155</name>
</gene>
<reference evidence="1 2" key="1">
    <citation type="submission" date="2020-07" db="EMBL/GenBank/DDBJ databases">
        <title>Spirosoma foliorum sp. nov., isolated from the leaves on the Nejang mountain Korea, Republic of.</title>
        <authorList>
            <person name="Ho H."/>
            <person name="Lee Y.-J."/>
            <person name="Nurcahyanto D.-A."/>
            <person name="Kim S.-G."/>
        </authorList>
    </citation>
    <scope>NUCLEOTIDE SEQUENCE [LARGE SCALE GENOMIC DNA]</scope>
    <source>
        <strain evidence="1 2">PL0136</strain>
    </source>
</reference>
<organism evidence="1 2">
    <name type="scientific">Spirosoma foliorum</name>
    <dbReference type="NCBI Taxonomy" id="2710596"/>
    <lineage>
        <taxon>Bacteria</taxon>
        <taxon>Pseudomonadati</taxon>
        <taxon>Bacteroidota</taxon>
        <taxon>Cytophagia</taxon>
        <taxon>Cytophagales</taxon>
        <taxon>Cytophagaceae</taxon>
        <taxon>Spirosoma</taxon>
    </lineage>
</organism>
<evidence type="ECO:0000313" key="2">
    <source>
        <dbReference type="Proteomes" id="UP000515369"/>
    </source>
</evidence>
<dbReference type="RefSeq" id="WP_182460349.1">
    <property type="nucleotide sequence ID" value="NZ_CP059732.1"/>
</dbReference>
<name>A0A7G5GW19_9BACT</name>